<dbReference type="InterPro" id="IPR036322">
    <property type="entry name" value="WD40_repeat_dom_sf"/>
</dbReference>
<reference evidence="11 12" key="1">
    <citation type="submission" date="2024-04" db="EMBL/GenBank/DDBJ databases">
        <title>The reference genome of an endangered Asteraceae, Deinandra increscens subsp. villosa, native to the Central Coast of California.</title>
        <authorList>
            <person name="Guilliams M."/>
            <person name="Hasenstab-Lehman K."/>
            <person name="Meyer R."/>
            <person name="Mcevoy S."/>
        </authorList>
    </citation>
    <scope>NUCLEOTIDE SEQUENCE [LARGE SCALE GENOMIC DNA]</scope>
    <source>
        <tissue evidence="11">Leaf</tissue>
    </source>
</reference>
<dbReference type="CDD" id="cd12288">
    <property type="entry name" value="RRM_La_like_plant"/>
    <property type="match status" value="1"/>
</dbReference>
<evidence type="ECO:0000256" key="5">
    <source>
        <dbReference type="ARBA" id="ARBA00023242"/>
    </source>
</evidence>
<feature type="compositionally biased region" description="Polar residues" evidence="7">
    <location>
        <begin position="470"/>
        <end position="479"/>
    </location>
</feature>
<dbReference type="Gene3D" id="3.60.10.10">
    <property type="entry name" value="Endonuclease/exonuclease/phosphatase"/>
    <property type="match status" value="1"/>
</dbReference>
<dbReference type="CDD" id="cd09074">
    <property type="entry name" value="INPP5c"/>
    <property type="match status" value="1"/>
</dbReference>
<evidence type="ECO:0000256" key="7">
    <source>
        <dbReference type="SAM" id="MobiDB-lite"/>
    </source>
</evidence>
<dbReference type="GO" id="GO:0046856">
    <property type="term" value="P:phosphatidylinositol dephosphorylation"/>
    <property type="evidence" value="ECO:0007669"/>
    <property type="project" value="InterPro"/>
</dbReference>
<evidence type="ECO:0000256" key="3">
    <source>
        <dbReference type="ARBA" id="ARBA00010768"/>
    </source>
</evidence>
<dbReference type="InterPro" id="IPR035979">
    <property type="entry name" value="RBD_domain_sf"/>
</dbReference>
<evidence type="ECO:0000259" key="10">
    <source>
        <dbReference type="PROSITE" id="PS50961"/>
    </source>
</evidence>
<dbReference type="InterPro" id="IPR001680">
    <property type="entry name" value="WD40_rpt"/>
</dbReference>
<evidence type="ECO:0000256" key="2">
    <source>
        <dbReference type="ARBA" id="ARBA00004123"/>
    </source>
</evidence>
<keyword evidence="12" id="KW-1185">Reference proteome</keyword>
<dbReference type="GO" id="GO:0006396">
    <property type="term" value="P:RNA processing"/>
    <property type="evidence" value="ECO:0007669"/>
    <property type="project" value="InterPro"/>
</dbReference>
<dbReference type="InterPro" id="IPR013783">
    <property type="entry name" value="Ig-like_fold"/>
</dbReference>
<comment type="subcellular location">
    <subcellularLocation>
        <location evidence="2">Nucleus</location>
    </subcellularLocation>
</comment>
<dbReference type="SUPFAM" id="SSF50978">
    <property type="entry name" value="WD40 repeat-like"/>
    <property type="match status" value="1"/>
</dbReference>
<dbReference type="InterPro" id="IPR002344">
    <property type="entry name" value="Lupus_La"/>
</dbReference>
<dbReference type="InterPro" id="IPR036388">
    <property type="entry name" value="WH-like_DNA-bd_sf"/>
</dbReference>
<dbReference type="SUPFAM" id="SSF46785">
    <property type="entry name" value="Winged helix' DNA-binding domain"/>
    <property type="match status" value="1"/>
</dbReference>
<dbReference type="GO" id="GO:0005829">
    <property type="term" value="C:cytosol"/>
    <property type="evidence" value="ECO:0007669"/>
    <property type="project" value="UniProtKB-ARBA"/>
</dbReference>
<feature type="region of interest" description="Disordered" evidence="7">
    <location>
        <begin position="1"/>
        <end position="43"/>
    </location>
</feature>
<dbReference type="SMART" id="SM00715">
    <property type="entry name" value="LA"/>
    <property type="match status" value="1"/>
</dbReference>
<dbReference type="SMART" id="SM00320">
    <property type="entry name" value="WD40"/>
    <property type="match status" value="3"/>
</dbReference>
<comment type="function">
    <text evidence="1">Transcriptional regulator.</text>
</comment>
<dbReference type="Pfam" id="PF05383">
    <property type="entry name" value="La"/>
    <property type="match status" value="1"/>
</dbReference>
<feature type="compositionally biased region" description="Basic and acidic residues" evidence="7">
    <location>
        <begin position="390"/>
        <end position="402"/>
    </location>
</feature>
<dbReference type="Pfam" id="PF22669">
    <property type="entry name" value="Exo_endo_phos2"/>
    <property type="match status" value="1"/>
</dbReference>
<dbReference type="InterPro" id="IPR000300">
    <property type="entry name" value="IPPc"/>
</dbReference>
<dbReference type="Gene3D" id="2.130.10.10">
    <property type="entry name" value="YVTN repeat-like/Quinoprotein amine dehydrogenase"/>
    <property type="match status" value="2"/>
</dbReference>
<dbReference type="GO" id="GO:0003723">
    <property type="term" value="F:RNA binding"/>
    <property type="evidence" value="ECO:0007669"/>
    <property type="project" value="UniProtKB-UniRule"/>
</dbReference>
<keyword evidence="8" id="KW-0472">Membrane</keyword>
<evidence type="ECO:0000256" key="1">
    <source>
        <dbReference type="ARBA" id="ARBA00002339"/>
    </source>
</evidence>
<feature type="compositionally biased region" description="Basic and acidic residues" evidence="7">
    <location>
        <begin position="1057"/>
        <end position="1066"/>
    </location>
</feature>
<feature type="compositionally biased region" description="Basic and acidic residues" evidence="7">
    <location>
        <begin position="426"/>
        <end position="443"/>
    </location>
</feature>
<dbReference type="Gene3D" id="3.30.70.330">
    <property type="match status" value="1"/>
</dbReference>
<dbReference type="PROSITE" id="PS50961">
    <property type="entry name" value="HTH_LA"/>
    <property type="match status" value="1"/>
</dbReference>
<feature type="compositionally biased region" description="Polar residues" evidence="7">
    <location>
        <begin position="27"/>
        <end position="43"/>
    </location>
</feature>
<dbReference type="PANTHER" id="PTHR11200">
    <property type="entry name" value="INOSITOL 5-PHOSPHATASE"/>
    <property type="match status" value="1"/>
</dbReference>
<dbReference type="Pfam" id="PF23755">
    <property type="entry name" value="Ig-like_IP5PC_F"/>
    <property type="match status" value="1"/>
</dbReference>
<feature type="region of interest" description="Disordered" evidence="7">
    <location>
        <begin position="1747"/>
        <end position="1768"/>
    </location>
</feature>
<dbReference type="GO" id="GO:0004439">
    <property type="term" value="F:phosphatidylinositol-4,5-bisphosphate 5-phosphatase activity"/>
    <property type="evidence" value="ECO:0007669"/>
    <property type="project" value="TreeGrafter"/>
</dbReference>
<dbReference type="Proteomes" id="UP001408789">
    <property type="component" value="Unassembled WGS sequence"/>
</dbReference>
<feature type="compositionally biased region" description="Basic residues" evidence="7">
    <location>
        <begin position="444"/>
        <end position="456"/>
    </location>
</feature>
<sequence length="1877" mass="207903">MAQEPSSSSQTLDSDSPINHVDLQETPPVTSISTDSNDPSLTRNVSFSRLNAKAPEFVPRTTTAAAASTGSATVTSRPDLSQPRLVISPPPTSPGVIHVYPSPNSPFHGPIPAHVPVSVPVPVPVQNHHGHHHHHHVSLQYHHHQQHHNHGHPRQFNGGGTGFLDQKDVSVQAQRTVHGDLDLKDGLTDEAAQKIINQVEYYFSDINLATTDHLMRFINKDPEGYVPISVVVSFKKIKALVSSNAQLASILRNSVKLVVSEDGKKVKRLDPLTESDMEELQSRIIVAENLPDDHCHQNLMKIFSAVGSVKTIRTCQPQTSNGGATSASRAAKADGMLFSNKLHAFVEYDSIEFAEKAALELNKEGNWRHGLRVRLLRRPSKPAQSRGKKTGQEDEVVHKEDDTSTSNQHSLNEKQLDETCQQSDGQSHEHQGEDHPNDKEGGHKKGRNRGRGKGRGRPQYNHHNNRGTHMVTQPTNPVNNEHPVIGKQPPGPRMPDGTRGFSMGRGKLVSVPVDSWLCGKRHQGIVCLGIEDANEVNKFGGSDDEFGTQVPTQAQTVVEGSGAVLVSEYKPSPDVDYLQELLAIQQQGPRNIGFFGTRNMGFMHQELIEILSYAMVITKNHIFTSGASGTNAAVIRGALRAERPELLTVILPQSLKKQPPESQELLSKVKNVIEKPHNDHLPLIEASRFPQLGRRRRRLIRPAAGNRNSHFQHLRTDSKHSLDVEATMAAVDDGFRNHSDDHDDDHNFCPYNPSDDRQNQHICNDNDSNTNNNDNDNNNDDSSSCSDERNQMPEFSASGGGSGFFKAPSRSAVHPGRPTALELRPHPLRETQVGRFIRTIACTETQLWAGQESGVRFWNFSDAFQPGLGIGGRARRGDEDAAPFYESANTSPTTCLMIDCGSKLVWSGHKDGKIRSWRMDQQPVDDNPFKEGLSFQAYNRGPVLSMVTSSYGDIWTGSENGVIKVWPWESVEKSLSLSPEERHMAALLVERSSIDLKSQATANGVCRISSSDVKYLLSDNVKSKIWAATSLSFSLWDARTRELLKVYNVDGQIENRVDAPSEKEQPVEEEVSVKAGSKSKKEKQQGGSFLQRSRNAIVGAADAVKRVATKGTNAFVAEDAKKTEALLLAYDGIIWTGSSNGVLVQWDANGNRLRDFHHHHCAVLCFCTYGPRIWVGYVSGMVQVIDLEGNLIAGWIAHNGPVIKMVVGNGSIYSLATHGGIRGWYISSPGPLDNILRPELAKREHMYNTLETVRIMVGTWNVGQGKPCHEALVSWVGSQASDADILVVGLQEVEMGAGFLAMSAAKETIGVEGSSNGQWWQDAIGKAMGEGSSFERVGSRQLAGLLIAIWVRKSLRTHVGDLDVAAVACGLGRTIGNKGGVGLRLRVYDRIMCFVNCHLAAHLEAVNRRNADFDHIYKNITFGRSINNASGMARYLFLCCSLAFSSYLFWVLYYSFGLLWFLLVLSAGVSSTAQMLRPATSVAINPDEGKPDLAEADMVIFCGDFNYRLFGITYDEARDFVSQRSFDWLREKDQLRAEMKAGKVFQGMREAVIRFPPTYKFERGKPGLGGYDSGEKKRIPAWCDRILYRDNRSSPTSECSLACPVVASVWHYEACMDVVESDHKPVRCKFKVQIAHVDRSVRRQEFGKIFMSNEKIGSIREELSCVPDTSLSTNKIVLQNQETRSLTITNRSNTEDAIFQILCEGLSAIKDDEEPEYRHRGSFGFPRWLEVTPAVGIIKPGNTAEISIHHDDTNSSEDEGGPQYWHSEDTRDKLVILSVVIKGSKSTERRSHQCHVRHCYSPKNTVPNEASTKGGSKKHQSAHQRSCAKQIDKSDKSDDHHQSSSKHVDKDKSDDHQRSSAKQIDKSDDLHQSRHEH</sequence>
<dbReference type="FunFam" id="1.10.10.10:FF:000158">
    <property type="entry name" value="La ribonucleoprotein domain family member 7"/>
    <property type="match status" value="1"/>
</dbReference>
<dbReference type="InterPro" id="IPR006630">
    <property type="entry name" value="La_HTH"/>
</dbReference>
<dbReference type="CDD" id="cd08033">
    <property type="entry name" value="LARP_6"/>
    <property type="match status" value="1"/>
</dbReference>
<dbReference type="SUPFAM" id="SSF102405">
    <property type="entry name" value="MCP/YpsA-like"/>
    <property type="match status" value="1"/>
</dbReference>
<feature type="compositionally biased region" description="Low complexity" evidence="7">
    <location>
        <begin position="765"/>
        <end position="785"/>
    </location>
</feature>
<evidence type="ECO:0000313" key="11">
    <source>
        <dbReference type="EMBL" id="KAK9058374.1"/>
    </source>
</evidence>
<dbReference type="PROSITE" id="PS50202">
    <property type="entry name" value="MSP"/>
    <property type="match status" value="1"/>
</dbReference>
<evidence type="ECO:0000259" key="9">
    <source>
        <dbReference type="PROSITE" id="PS50202"/>
    </source>
</evidence>
<feature type="region of interest" description="Disordered" evidence="7">
    <location>
        <begin position="1057"/>
        <end position="1089"/>
    </location>
</feature>
<dbReference type="EMBL" id="JBCNJP010000023">
    <property type="protein sequence ID" value="KAK9058374.1"/>
    <property type="molecule type" value="Genomic_DNA"/>
</dbReference>
<feature type="compositionally biased region" description="Polar residues" evidence="7">
    <location>
        <begin position="1802"/>
        <end position="1814"/>
    </location>
</feature>
<feature type="compositionally biased region" description="Basic residues" evidence="7">
    <location>
        <begin position="140"/>
        <end position="153"/>
    </location>
</feature>
<dbReference type="GO" id="GO:0005634">
    <property type="term" value="C:nucleus"/>
    <property type="evidence" value="ECO:0007669"/>
    <property type="project" value="UniProtKB-SubCell"/>
</dbReference>
<feature type="region of interest" description="Disordered" evidence="7">
    <location>
        <begin position="375"/>
        <end position="480"/>
    </location>
</feature>
<dbReference type="SUPFAM" id="SSF54928">
    <property type="entry name" value="RNA-binding domain, RBD"/>
    <property type="match status" value="1"/>
</dbReference>
<feature type="region of interest" description="Disordered" evidence="7">
    <location>
        <begin position="734"/>
        <end position="821"/>
    </location>
</feature>
<evidence type="ECO:0000313" key="12">
    <source>
        <dbReference type="Proteomes" id="UP001408789"/>
    </source>
</evidence>
<feature type="region of interest" description="Disordered" evidence="7">
    <location>
        <begin position="140"/>
        <end position="162"/>
    </location>
</feature>
<keyword evidence="4 6" id="KW-0694">RNA-binding</keyword>
<dbReference type="GO" id="GO:1990904">
    <property type="term" value="C:ribonucleoprotein complex"/>
    <property type="evidence" value="ECO:0007669"/>
    <property type="project" value="InterPro"/>
</dbReference>
<feature type="transmembrane region" description="Helical" evidence="8">
    <location>
        <begin position="1447"/>
        <end position="1469"/>
    </location>
</feature>
<evidence type="ECO:0000256" key="6">
    <source>
        <dbReference type="PROSITE-ProRule" id="PRU00332"/>
    </source>
</evidence>
<dbReference type="InterPro" id="IPR036691">
    <property type="entry name" value="Endo/exonu/phosph_ase_sf"/>
</dbReference>
<name>A0AAP0CS68_9ASTR</name>
<dbReference type="Gene3D" id="1.10.10.10">
    <property type="entry name" value="Winged helix-like DNA-binding domain superfamily/Winged helix DNA-binding domain"/>
    <property type="match status" value="1"/>
</dbReference>
<organism evidence="11 12">
    <name type="scientific">Deinandra increscens subsp. villosa</name>
    <dbReference type="NCBI Taxonomy" id="3103831"/>
    <lineage>
        <taxon>Eukaryota</taxon>
        <taxon>Viridiplantae</taxon>
        <taxon>Streptophyta</taxon>
        <taxon>Embryophyta</taxon>
        <taxon>Tracheophyta</taxon>
        <taxon>Spermatophyta</taxon>
        <taxon>Magnoliopsida</taxon>
        <taxon>eudicotyledons</taxon>
        <taxon>Gunneridae</taxon>
        <taxon>Pentapetalae</taxon>
        <taxon>asterids</taxon>
        <taxon>campanulids</taxon>
        <taxon>Asterales</taxon>
        <taxon>Asteraceae</taxon>
        <taxon>Asteroideae</taxon>
        <taxon>Heliantheae alliance</taxon>
        <taxon>Madieae</taxon>
        <taxon>Madiinae</taxon>
        <taxon>Deinandra</taxon>
    </lineage>
</organism>
<dbReference type="InterPro" id="IPR056455">
    <property type="entry name" value="Ig-like_IP5PC_F"/>
</dbReference>
<feature type="compositionally biased region" description="Low complexity" evidence="7">
    <location>
        <begin position="1"/>
        <end position="16"/>
    </location>
</feature>
<dbReference type="Pfam" id="PF23754">
    <property type="entry name" value="Beta-prop_IP5PC_F"/>
    <property type="match status" value="1"/>
</dbReference>
<dbReference type="InterPro" id="IPR012677">
    <property type="entry name" value="Nucleotide-bd_a/b_plait_sf"/>
</dbReference>
<feature type="compositionally biased region" description="Low complexity" evidence="7">
    <location>
        <begin position="61"/>
        <end position="76"/>
    </location>
</feature>
<gene>
    <name evidence="11" type="ORF">SSX86_023215</name>
</gene>
<feature type="compositionally biased region" description="Basic and acidic residues" evidence="7">
    <location>
        <begin position="734"/>
        <end position="747"/>
    </location>
</feature>
<comment type="caution">
    <text evidence="11">The sequence shown here is derived from an EMBL/GenBank/DDBJ whole genome shotgun (WGS) entry which is preliminary data.</text>
</comment>
<keyword evidence="8" id="KW-0812">Transmembrane</keyword>
<accession>A0AAP0CS68</accession>
<dbReference type="InterPro" id="IPR056454">
    <property type="entry name" value="Beta-prop_IP5PC_F"/>
</dbReference>
<feature type="domain" description="HTH La-type RNA-binding" evidence="10">
    <location>
        <begin position="185"/>
        <end position="276"/>
    </location>
</feature>
<protein>
    <submittedName>
        <fullName evidence="11">Uncharacterized protein</fullName>
    </submittedName>
</protein>
<dbReference type="PANTHER" id="PTHR11200:SF261">
    <property type="entry name" value="TYPE I INOSITOL POLYPHOSPHATE 5-PHOSPHATASE 12"/>
    <property type="match status" value="1"/>
</dbReference>
<dbReference type="PRINTS" id="PR00302">
    <property type="entry name" value="LUPUSLA"/>
</dbReference>
<dbReference type="InterPro" id="IPR015943">
    <property type="entry name" value="WD40/YVTN_repeat-like_dom_sf"/>
</dbReference>
<feature type="compositionally biased region" description="Basic and acidic residues" evidence="7">
    <location>
        <begin position="1830"/>
        <end position="1877"/>
    </location>
</feature>
<keyword evidence="5" id="KW-0539">Nucleus</keyword>
<dbReference type="InterPro" id="IPR034878">
    <property type="entry name" value="La-rel_plant_RRM"/>
</dbReference>
<evidence type="ECO:0000256" key="8">
    <source>
        <dbReference type="SAM" id="Phobius"/>
    </source>
</evidence>
<dbReference type="SUPFAM" id="SSF56219">
    <property type="entry name" value="DNase I-like"/>
    <property type="match status" value="1"/>
</dbReference>
<dbReference type="SMART" id="SM00128">
    <property type="entry name" value="IPPc"/>
    <property type="match status" value="1"/>
</dbReference>
<proteinExistence type="inferred from homology"/>
<dbReference type="InterPro" id="IPR000535">
    <property type="entry name" value="MSP_dom"/>
</dbReference>
<evidence type="ECO:0000256" key="4">
    <source>
        <dbReference type="ARBA" id="ARBA00022884"/>
    </source>
</evidence>
<dbReference type="InterPro" id="IPR036390">
    <property type="entry name" value="WH_DNA-bd_sf"/>
</dbReference>
<dbReference type="InterPro" id="IPR046985">
    <property type="entry name" value="IP5"/>
</dbReference>
<keyword evidence="8" id="KW-1133">Transmembrane helix</keyword>
<comment type="similarity">
    <text evidence="3">Belongs to the inositol polyphosphate 5-phosphatase family.</text>
</comment>
<feature type="region of interest" description="Disordered" evidence="7">
    <location>
        <begin position="58"/>
        <end position="85"/>
    </location>
</feature>
<dbReference type="Gene3D" id="2.60.40.10">
    <property type="entry name" value="Immunoglobulins"/>
    <property type="match status" value="1"/>
</dbReference>
<feature type="region of interest" description="Disordered" evidence="7">
    <location>
        <begin position="1786"/>
        <end position="1877"/>
    </location>
</feature>
<feature type="domain" description="MSP" evidence="9">
    <location>
        <begin position="1662"/>
        <end position="1806"/>
    </location>
</feature>